<dbReference type="InterPro" id="IPR051127">
    <property type="entry name" value="Fungal_SecMet_Regulators"/>
</dbReference>
<evidence type="ECO:0000256" key="3">
    <source>
        <dbReference type="ARBA" id="ARBA00023242"/>
    </source>
</evidence>
<proteinExistence type="predicted"/>
<dbReference type="PANTHER" id="PTHR47424:SF2">
    <property type="entry name" value="TRANSCRIPTION FACTOR DOMAIN-CONTAINING PROTEIN-RELATED"/>
    <property type="match status" value="1"/>
</dbReference>
<reference evidence="5 6" key="1">
    <citation type="journal article" date="2023" name="IMA Fungus">
        <title>Comparative genomic study of the Penicillium genus elucidates a diverse pangenome and 15 lateral gene transfer events.</title>
        <authorList>
            <person name="Petersen C."/>
            <person name="Sorensen T."/>
            <person name="Nielsen M.R."/>
            <person name="Sondergaard T.E."/>
            <person name="Sorensen J.L."/>
            <person name="Fitzpatrick D.A."/>
            <person name="Frisvad J.C."/>
            <person name="Nielsen K.L."/>
        </authorList>
    </citation>
    <scope>NUCLEOTIDE SEQUENCE [LARGE SCALE GENOMIC DNA]</scope>
    <source>
        <strain evidence="5 6">IBT 29057</strain>
    </source>
</reference>
<dbReference type="Proteomes" id="UP001216150">
    <property type="component" value="Unassembled WGS sequence"/>
</dbReference>
<keyword evidence="1" id="KW-0805">Transcription regulation</keyword>
<dbReference type="Pfam" id="PF04082">
    <property type="entry name" value="Fungal_trans"/>
    <property type="match status" value="1"/>
</dbReference>
<dbReference type="PANTHER" id="PTHR47424">
    <property type="entry name" value="REGULATORY PROTEIN GAL4"/>
    <property type="match status" value="1"/>
</dbReference>
<dbReference type="SMART" id="SM00906">
    <property type="entry name" value="Fungal_trans"/>
    <property type="match status" value="1"/>
</dbReference>
<dbReference type="AlphaFoldDB" id="A0AAD6GQZ2"/>
<evidence type="ECO:0000256" key="1">
    <source>
        <dbReference type="ARBA" id="ARBA00023015"/>
    </source>
</evidence>
<dbReference type="GO" id="GO:0000435">
    <property type="term" value="P:positive regulation of transcription from RNA polymerase II promoter by galactose"/>
    <property type="evidence" value="ECO:0007669"/>
    <property type="project" value="TreeGrafter"/>
</dbReference>
<dbReference type="CDD" id="cd12148">
    <property type="entry name" value="fungal_TF_MHR"/>
    <property type="match status" value="1"/>
</dbReference>
<name>A0AAD6GQZ2_9EURO</name>
<keyword evidence="2" id="KW-0804">Transcription</keyword>
<dbReference type="GO" id="GO:0000981">
    <property type="term" value="F:DNA-binding transcription factor activity, RNA polymerase II-specific"/>
    <property type="evidence" value="ECO:0007669"/>
    <property type="project" value="TreeGrafter"/>
</dbReference>
<dbReference type="GO" id="GO:0000978">
    <property type="term" value="F:RNA polymerase II cis-regulatory region sequence-specific DNA binding"/>
    <property type="evidence" value="ECO:0007669"/>
    <property type="project" value="TreeGrafter"/>
</dbReference>
<gene>
    <name evidence="5" type="ORF">N7450_008053</name>
</gene>
<comment type="caution">
    <text evidence="5">The sequence shown here is derived from an EMBL/GenBank/DDBJ whole genome shotgun (WGS) entry which is preliminary data.</text>
</comment>
<keyword evidence="6" id="KW-1185">Reference proteome</keyword>
<dbReference type="InterPro" id="IPR007219">
    <property type="entry name" value="XnlR_reg_dom"/>
</dbReference>
<evidence type="ECO:0000313" key="5">
    <source>
        <dbReference type="EMBL" id="KAJ5579186.1"/>
    </source>
</evidence>
<accession>A0AAD6GQZ2</accession>
<evidence type="ECO:0000313" key="6">
    <source>
        <dbReference type="Proteomes" id="UP001216150"/>
    </source>
</evidence>
<feature type="domain" description="Xylanolytic transcriptional activator regulatory" evidence="4">
    <location>
        <begin position="349"/>
        <end position="422"/>
    </location>
</feature>
<organism evidence="5 6">
    <name type="scientific">Penicillium hetheringtonii</name>
    <dbReference type="NCBI Taxonomy" id="911720"/>
    <lineage>
        <taxon>Eukaryota</taxon>
        <taxon>Fungi</taxon>
        <taxon>Dikarya</taxon>
        <taxon>Ascomycota</taxon>
        <taxon>Pezizomycotina</taxon>
        <taxon>Eurotiomycetes</taxon>
        <taxon>Eurotiomycetidae</taxon>
        <taxon>Eurotiales</taxon>
        <taxon>Aspergillaceae</taxon>
        <taxon>Penicillium</taxon>
    </lineage>
</organism>
<dbReference type="GO" id="GO:0008270">
    <property type="term" value="F:zinc ion binding"/>
    <property type="evidence" value="ECO:0007669"/>
    <property type="project" value="InterPro"/>
</dbReference>
<dbReference type="GO" id="GO:0005634">
    <property type="term" value="C:nucleus"/>
    <property type="evidence" value="ECO:0007669"/>
    <property type="project" value="TreeGrafter"/>
</dbReference>
<sequence>MLVMSVVDERPDVRANYQCVRNVFNGTDIVYMRNRYAAHSLASLYLTEVEESFRIATQIIRDHGLDVDLDAELASARNGTNPSYASSHAKKEKVALSGGLKRPRIASDEPSLVRNNVPDGTRVEPNLFEPGLETILSDGIIEEAIPTDILPAASANNQVLNNADYDWDERDTEAQSCIDGMAALSIEEERPGYLGLASGASLLRLIQSHFLFPFSSVPAPFNISAPNSESPRLGANQHREIPSHQIEVYIASYFKEYHTNYPLVHQSLFMAQFHEIVPRPKHSKVLIYIVAAIGAFMSATTANDDDLILYQNARSHLSVEILEVGSLTLVQSLCLISNYLQKRDRPNSSHNYLGLAVRMAYGLGLHKGYPGVEGNLLYREIRRRTWWCLFIFDIGSTITFSRPLAIPSAGIDTKLPLNILETDLTASTLEAPANVDAPTIYTNVRVQSQFHLLTNHIYNRVISKPSPTAKEIIEWDDFYITKWLNLVPDYYKETATVLEKHRFPHAIMTWRYKHFRLIIYRPFFIQKALQINQQQTASLTSFTVPSTQIPPDQTNIDIAYERCIKESHETISSIDNFWKTARHTRMECWYALYFLFSATLVPVILLHNESQSLHSKSWQEDIDKAIWIIRGMVELSPFAGRCVETLERLRDGISSPLLAELGSTMSDLPSFSDDISQAPFAEMFSGTGSWFDAPGMYSMEEQLWDNDQLFFSDFTSDVTR</sequence>
<dbReference type="GO" id="GO:0006351">
    <property type="term" value="P:DNA-templated transcription"/>
    <property type="evidence" value="ECO:0007669"/>
    <property type="project" value="InterPro"/>
</dbReference>
<dbReference type="EMBL" id="JAQJAC010000007">
    <property type="protein sequence ID" value="KAJ5579186.1"/>
    <property type="molecule type" value="Genomic_DNA"/>
</dbReference>
<evidence type="ECO:0000259" key="4">
    <source>
        <dbReference type="SMART" id="SM00906"/>
    </source>
</evidence>
<evidence type="ECO:0000256" key="2">
    <source>
        <dbReference type="ARBA" id="ARBA00023163"/>
    </source>
</evidence>
<keyword evidence="3" id="KW-0539">Nucleus</keyword>
<protein>
    <recommendedName>
        <fullName evidence="4">Xylanolytic transcriptional activator regulatory domain-containing protein</fullName>
    </recommendedName>
</protein>